<feature type="chain" id="PRO_5035607698" description="Right handed beta helix domain-containing protein" evidence="1">
    <location>
        <begin position="20"/>
        <end position="692"/>
    </location>
</feature>
<dbReference type="Proteomes" id="UP000663852">
    <property type="component" value="Unassembled WGS sequence"/>
</dbReference>
<accession>A0A815VP89</accession>
<dbReference type="AlphaFoldDB" id="A0A815VP89"/>
<evidence type="ECO:0000313" key="3">
    <source>
        <dbReference type="EMBL" id="CAF0980675.1"/>
    </source>
</evidence>
<organism evidence="4 5">
    <name type="scientific">Adineta ricciae</name>
    <name type="common">Rotifer</name>
    <dbReference type="NCBI Taxonomy" id="249248"/>
    <lineage>
        <taxon>Eukaryota</taxon>
        <taxon>Metazoa</taxon>
        <taxon>Spiralia</taxon>
        <taxon>Gnathifera</taxon>
        <taxon>Rotifera</taxon>
        <taxon>Eurotatoria</taxon>
        <taxon>Bdelloidea</taxon>
        <taxon>Adinetida</taxon>
        <taxon>Adinetidae</taxon>
        <taxon>Adineta</taxon>
    </lineage>
</organism>
<feature type="signal peptide" evidence="1">
    <location>
        <begin position="1"/>
        <end position="19"/>
    </location>
</feature>
<name>A0A815VP89_ADIRI</name>
<proteinExistence type="predicted"/>
<evidence type="ECO:0000313" key="5">
    <source>
        <dbReference type="Proteomes" id="UP000663828"/>
    </source>
</evidence>
<evidence type="ECO:0000313" key="4">
    <source>
        <dbReference type="EMBL" id="CAF1530774.1"/>
    </source>
</evidence>
<sequence>MHLWTLCIFLLRIIRSTCSLPTIYVVPSLRSIGDEDGTLKNPFATIEQARDHLRTIFRDSMQRVALYPTYYYLNGQTLSFDERDHSTVYTAMSNNERNQITLERRRDLIELEFPIISGGIHLIDWIVDVQIWRIRIPRFLPAVTQLFVNGQRAVRSRLPINDYYHYDKGLDNRTQLAYRSFVYREHQFDNITLSSTSCSEIIIYHSFTTSRHYFSEIFPQNRTILFANPSLSVIGNTTISQQSGQRFHLENIYEGMIVQEGSFFFDSPTQMLYYHARSSEHPRNTSIILPILEIVLSMVNATKIEWNSVGIEHSAWMTSAKANKSIPIDGRAAADYLNRSTVAIYLRNSTEIAFNQVETAHIAGYAIQIDENCQGIRIENSQMYDLGAGGIRIGLAEHNRKQFIENILIKNCTFYNNGHLFPMGVGILVQLATRNVLITQNTLYAFYHTAIHIGWSWDYDESSCYNQTISFNYIHHLGQHTLSELGGIYTCGVLNDTFITNNVLHDIFGYFLHDWGIYLADGSSQLMVTNTIIYNTGSAGITMIYGFNNTFRNNVLARSSNEGDGELSLYRREAKDHLVFTFYNNIVYDTVNDTGRWIFQVQAPDPFSAPYVIMDRNCYYNSFEAMFIFGLGRLVFSEWQETNHDTNSFIGDPLFLHAKSQCNFFQLNPNSQAVQYLGFKPIEQLPQWKPGC</sequence>
<dbReference type="EMBL" id="CAJNOJ010000055">
    <property type="protein sequence ID" value="CAF0980675.1"/>
    <property type="molecule type" value="Genomic_DNA"/>
</dbReference>
<dbReference type="SUPFAM" id="SSF51126">
    <property type="entry name" value="Pectin lyase-like"/>
    <property type="match status" value="1"/>
</dbReference>
<gene>
    <name evidence="3" type="ORF">EDS130_LOCUS13858</name>
    <name evidence="4" type="ORF">XAT740_LOCUS41449</name>
</gene>
<dbReference type="EMBL" id="CAJNOR010004848">
    <property type="protein sequence ID" value="CAF1530774.1"/>
    <property type="molecule type" value="Genomic_DNA"/>
</dbReference>
<protein>
    <recommendedName>
        <fullName evidence="2">Right handed beta helix domain-containing protein</fullName>
    </recommendedName>
</protein>
<dbReference type="OrthoDB" id="9985343at2759"/>
<dbReference type="SMART" id="SM00710">
    <property type="entry name" value="PbH1"/>
    <property type="match status" value="4"/>
</dbReference>
<dbReference type="PANTHER" id="PTHR36453:SF1">
    <property type="entry name" value="RIGHT HANDED BETA HELIX DOMAIN-CONTAINING PROTEIN"/>
    <property type="match status" value="1"/>
</dbReference>
<dbReference type="Gene3D" id="2.160.20.10">
    <property type="entry name" value="Single-stranded right-handed beta-helix, Pectin lyase-like"/>
    <property type="match status" value="2"/>
</dbReference>
<dbReference type="PANTHER" id="PTHR36453">
    <property type="entry name" value="SECRETED PROTEIN-RELATED"/>
    <property type="match status" value="1"/>
</dbReference>
<dbReference type="Proteomes" id="UP000663828">
    <property type="component" value="Unassembled WGS sequence"/>
</dbReference>
<comment type="caution">
    <text evidence="4">The sequence shown here is derived from an EMBL/GenBank/DDBJ whole genome shotgun (WGS) entry which is preliminary data.</text>
</comment>
<keyword evidence="1" id="KW-0732">Signal</keyword>
<dbReference type="InterPro" id="IPR039448">
    <property type="entry name" value="Beta_helix"/>
</dbReference>
<evidence type="ECO:0000256" key="1">
    <source>
        <dbReference type="SAM" id="SignalP"/>
    </source>
</evidence>
<dbReference type="InterPro" id="IPR012334">
    <property type="entry name" value="Pectin_lyas_fold"/>
</dbReference>
<feature type="domain" description="Right handed beta helix" evidence="2">
    <location>
        <begin position="407"/>
        <end position="562"/>
    </location>
</feature>
<keyword evidence="5" id="KW-1185">Reference proteome</keyword>
<reference evidence="4" key="1">
    <citation type="submission" date="2021-02" db="EMBL/GenBank/DDBJ databases">
        <authorList>
            <person name="Nowell W R."/>
        </authorList>
    </citation>
    <scope>NUCLEOTIDE SEQUENCE</scope>
</reference>
<dbReference type="InterPro" id="IPR006626">
    <property type="entry name" value="PbH1"/>
</dbReference>
<evidence type="ECO:0000259" key="2">
    <source>
        <dbReference type="Pfam" id="PF13229"/>
    </source>
</evidence>
<dbReference type="InterPro" id="IPR011050">
    <property type="entry name" value="Pectin_lyase_fold/virulence"/>
</dbReference>
<dbReference type="Pfam" id="PF13229">
    <property type="entry name" value="Beta_helix"/>
    <property type="match status" value="1"/>
</dbReference>